<evidence type="ECO:0000256" key="2">
    <source>
        <dbReference type="ARBA" id="ARBA00023125"/>
    </source>
</evidence>
<dbReference type="InterPro" id="IPR005471">
    <property type="entry name" value="Tscrpt_reg_IclR_N"/>
</dbReference>
<dbReference type="InterPro" id="IPR036388">
    <property type="entry name" value="WH-like_DNA-bd_sf"/>
</dbReference>
<dbReference type="PROSITE" id="PS51078">
    <property type="entry name" value="ICLR_ED"/>
    <property type="match status" value="1"/>
</dbReference>
<dbReference type="InterPro" id="IPR036390">
    <property type="entry name" value="WH_DNA-bd_sf"/>
</dbReference>
<dbReference type="InterPro" id="IPR014757">
    <property type="entry name" value="Tscrpt_reg_IclR_C"/>
</dbReference>
<dbReference type="Gene3D" id="1.10.10.10">
    <property type="entry name" value="Winged helix-like DNA-binding domain superfamily/Winged helix DNA-binding domain"/>
    <property type="match status" value="1"/>
</dbReference>
<dbReference type="InterPro" id="IPR029016">
    <property type="entry name" value="GAF-like_dom_sf"/>
</dbReference>
<keyword evidence="3" id="KW-0804">Transcription</keyword>
<evidence type="ECO:0000259" key="4">
    <source>
        <dbReference type="PROSITE" id="PS51077"/>
    </source>
</evidence>
<evidence type="ECO:0008006" key="8">
    <source>
        <dbReference type="Google" id="ProtNLM"/>
    </source>
</evidence>
<dbReference type="OrthoDB" id="9807558at2"/>
<dbReference type="PANTHER" id="PTHR30136">
    <property type="entry name" value="HELIX-TURN-HELIX TRANSCRIPTIONAL REGULATOR, ICLR FAMILY"/>
    <property type="match status" value="1"/>
</dbReference>
<accession>A0A261RPY8</accession>
<protein>
    <recommendedName>
        <fullName evidence="8">IclR family transcriptional regulator</fullName>
    </recommendedName>
</protein>
<dbReference type="GO" id="GO:0045892">
    <property type="term" value="P:negative regulation of DNA-templated transcription"/>
    <property type="evidence" value="ECO:0007669"/>
    <property type="project" value="TreeGrafter"/>
</dbReference>
<dbReference type="PROSITE" id="PS51077">
    <property type="entry name" value="HTH_ICLR"/>
    <property type="match status" value="1"/>
</dbReference>
<sequence length="254" mass="27524">MAVATSTSQTVGRAIQLIRLVASSKSHNLRLIDIAEMAALDKSTAHRLLQRLVQERMLARDPGRRGYRLGPLLHELGLGALPETNVEEAAEPALRQLARTTGDMAFLSSRSGLEIVCLRRIAGNFEIQTLARNVGDRHPLGIGAAGLAILAAMNDHDADVAIEAIAPQLGRYCLTEAVLRDRIMQTRHRGYALDQGSAALDIVALGRVVRNRGGVPSAAVFVASISSRMTEMRQRMVDRHVLECVASIEAALIR</sequence>
<dbReference type="RefSeq" id="WP_094845835.1">
    <property type="nucleotide sequence ID" value="NZ_NEVJ01000001.1"/>
</dbReference>
<dbReference type="Proteomes" id="UP000216857">
    <property type="component" value="Unassembled WGS sequence"/>
</dbReference>
<dbReference type="Gene3D" id="3.30.450.40">
    <property type="match status" value="1"/>
</dbReference>
<keyword evidence="7" id="KW-1185">Reference proteome</keyword>
<dbReference type="AlphaFoldDB" id="A0A261RPY8"/>
<evidence type="ECO:0000259" key="5">
    <source>
        <dbReference type="PROSITE" id="PS51078"/>
    </source>
</evidence>
<proteinExistence type="predicted"/>
<dbReference type="SUPFAM" id="SSF46785">
    <property type="entry name" value="Winged helix' DNA-binding domain"/>
    <property type="match status" value="1"/>
</dbReference>
<evidence type="ECO:0000313" key="6">
    <source>
        <dbReference type="EMBL" id="OZI26742.1"/>
    </source>
</evidence>
<keyword evidence="2" id="KW-0238">DNA-binding</keyword>
<keyword evidence="1" id="KW-0805">Transcription regulation</keyword>
<gene>
    <name evidence="6" type="ORF">CAL26_05325</name>
</gene>
<dbReference type="InterPro" id="IPR050707">
    <property type="entry name" value="HTH_MetabolicPath_Reg"/>
</dbReference>
<dbReference type="GO" id="GO:0003700">
    <property type="term" value="F:DNA-binding transcription factor activity"/>
    <property type="evidence" value="ECO:0007669"/>
    <property type="project" value="TreeGrafter"/>
</dbReference>
<dbReference type="SUPFAM" id="SSF55781">
    <property type="entry name" value="GAF domain-like"/>
    <property type="match status" value="1"/>
</dbReference>
<feature type="domain" description="IclR-ED" evidence="5">
    <location>
        <begin position="72"/>
        <end position="254"/>
    </location>
</feature>
<dbReference type="Pfam" id="PF09339">
    <property type="entry name" value="HTH_IclR"/>
    <property type="match status" value="1"/>
</dbReference>
<evidence type="ECO:0000256" key="1">
    <source>
        <dbReference type="ARBA" id="ARBA00023015"/>
    </source>
</evidence>
<dbReference type="EMBL" id="NEVJ01000001">
    <property type="protein sequence ID" value="OZI26742.1"/>
    <property type="molecule type" value="Genomic_DNA"/>
</dbReference>
<name>A0A261RPY8_9BORD</name>
<feature type="domain" description="HTH iclR-type" evidence="4">
    <location>
        <begin position="8"/>
        <end position="71"/>
    </location>
</feature>
<evidence type="ECO:0000313" key="7">
    <source>
        <dbReference type="Proteomes" id="UP000216857"/>
    </source>
</evidence>
<evidence type="ECO:0000256" key="3">
    <source>
        <dbReference type="ARBA" id="ARBA00023163"/>
    </source>
</evidence>
<comment type="caution">
    <text evidence="6">The sequence shown here is derived from an EMBL/GenBank/DDBJ whole genome shotgun (WGS) entry which is preliminary data.</text>
</comment>
<dbReference type="SMART" id="SM00346">
    <property type="entry name" value="HTH_ICLR"/>
    <property type="match status" value="1"/>
</dbReference>
<dbReference type="Pfam" id="PF01614">
    <property type="entry name" value="IclR_C"/>
    <property type="match status" value="1"/>
</dbReference>
<dbReference type="PANTHER" id="PTHR30136:SF39">
    <property type="entry name" value="TRANSCRIPTIONAL REGULATORY PROTEIN"/>
    <property type="match status" value="1"/>
</dbReference>
<dbReference type="GO" id="GO:0003677">
    <property type="term" value="F:DNA binding"/>
    <property type="evidence" value="ECO:0007669"/>
    <property type="project" value="UniProtKB-KW"/>
</dbReference>
<reference evidence="6" key="1">
    <citation type="submission" date="2017-05" db="EMBL/GenBank/DDBJ databases">
        <title>Complete and WGS of Bordetella genogroups.</title>
        <authorList>
            <person name="Spilker T."/>
            <person name="Lipuma J."/>
        </authorList>
    </citation>
    <scope>NUCLEOTIDE SEQUENCE</scope>
    <source>
        <strain evidence="6">AU21707</strain>
    </source>
</reference>
<organism evidence="6 7">
    <name type="scientific">Bordetella genomosp. 9</name>
    <dbReference type="NCBI Taxonomy" id="1416803"/>
    <lineage>
        <taxon>Bacteria</taxon>
        <taxon>Pseudomonadati</taxon>
        <taxon>Pseudomonadota</taxon>
        <taxon>Betaproteobacteria</taxon>
        <taxon>Burkholderiales</taxon>
        <taxon>Alcaligenaceae</taxon>
        <taxon>Bordetella</taxon>
    </lineage>
</organism>